<evidence type="ECO:0000256" key="6">
    <source>
        <dbReference type="ARBA" id="ARBA00022990"/>
    </source>
</evidence>
<keyword evidence="4 9" id="KW-0547">Nucleotide-binding</keyword>
<name>Q22CD2_TETTS</name>
<dbReference type="GO" id="GO:0007017">
    <property type="term" value="P:microtubule-based process"/>
    <property type="evidence" value="ECO:0007669"/>
    <property type="project" value="InterPro"/>
</dbReference>
<evidence type="ECO:0000259" key="12">
    <source>
        <dbReference type="SMART" id="SM00865"/>
    </source>
</evidence>
<dbReference type="InterPro" id="IPR003008">
    <property type="entry name" value="Tubulin_FtsZ_GTPase"/>
</dbReference>
<accession>Q22CD2</accession>
<sequence>MEEIISIHIGQSGIQVGNSCWELFCLEHQIQPDCKIIQNQKNEDLKTNFFSETQSGQFVPRSVYLDLDSNSIDEVKVGSQKQLFNHEFLVSKNDEKANTFARGNYQVSSEFIEFCLDKVRRLTESCQNLQGFLIYNSAGGGTGSGFGSLLTKKIKQNYNKKSVLGFTIYPSDKTQTNEFEPYNSVLYSQNLIENGDVNLVFDNEAIYDICNMNPYISNIAYTDLNRVIAQAVSQLTCGLRFDDEQQNHLSDFEKNLIPYPKFCFMLSSYSPFIFTQQINSIQLSTQEISSFLFEPSNMMAKCNPSFGKYMAVDITYRGAGIVPKHIGQSFNSWKEKKTLQFVNWCQSYIKLKAIYNIPCIVPQSSFAYSNKSVFMVSNSTSISEVFSRINNRFDQMFTKRQFTHLYQSEGMEEGELIQAREDLALLENDYQDAAETLEFQEEN</sequence>
<organism evidence="13 14">
    <name type="scientific">Tetrahymena thermophila (strain SB210)</name>
    <dbReference type="NCBI Taxonomy" id="312017"/>
    <lineage>
        <taxon>Eukaryota</taxon>
        <taxon>Sar</taxon>
        <taxon>Alveolata</taxon>
        <taxon>Ciliophora</taxon>
        <taxon>Intramacronucleata</taxon>
        <taxon>Oligohymenophorea</taxon>
        <taxon>Hymenostomatida</taxon>
        <taxon>Tetrahymenina</taxon>
        <taxon>Tetrahymenidae</taxon>
        <taxon>Tetrahymena</taxon>
    </lineage>
</organism>
<dbReference type="InterPro" id="IPR037103">
    <property type="entry name" value="Tubulin/FtsZ-like_C"/>
</dbReference>
<dbReference type="GO" id="GO:0005525">
    <property type="term" value="F:GTP binding"/>
    <property type="evidence" value="ECO:0007669"/>
    <property type="project" value="UniProtKB-UniRule"/>
</dbReference>
<dbReference type="HOGENOM" id="CLU_015718_0_0_1"/>
<protein>
    <recommendedName>
        <fullName evidence="9">Tubulin alpha chain</fullName>
    </recommendedName>
</protein>
<keyword evidence="2" id="KW-0963">Cytoplasm</keyword>
<dbReference type="Gene3D" id="3.30.1330.20">
    <property type="entry name" value="Tubulin/FtsZ, C-terminal domain"/>
    <property type="match status" value="1"/>
</dbReference>
<comment type="similarity">
    <text evidence="1 9">Belongs to the tubulin family.</text>
</comment>
<dbReference type="SMART" id="SM00864">
    <property type="entry name" value="Tubulin"/>
    <property type="match status" value="1"/>
</dbReference>
<dbReference type="EMBL" id="GG662589">
    <property type="protein sequence ID" value="EAR82934.1"/>
    <property type="molecule type" value="Genomic_DNA"/>
</dbReference>
<dbReference type="GO" id="GO:0005200">
    <property type="term" value="F:structural constituent of cytoskeleton"/>
    <property type="evidence" value="ECO:0007669"/>
    <property type="project" value="InterPro"/>
</dbReference>
<reference evidence="14" key="1">
    <citation type="journal article" date="2006" name="PLoS Biol.">
        <title>Macronuclear genome sequence of the ciliate Tetrahymena thermophila, a model eukaryote.</title>
        <authorList>
            <person name="Eisen J.A."/>
            <person name="Coyne R.S."/>
            <person name="Wu M."/>
            <person name="Wu D."/>
            <person name="Thiagarajan M."/>
            <person name="Wortman J.R."/>
            <person name="Badger J.H."/>
            <person name="Ren Q."/>
            <person name="Amedeo P."/>
            <person name="Jones K.M."/>
            <person name="Tallon L.J."/>
            <person name="Delcher A.L."/>
            <person name="Salzberg S.L."/>
            <person name="Silva J.C."/>
            <person name="Haas B.J."/>
            <person name="Majoros W.H."/>
            <person name="Farzad M."/>
            <person name="Carlton J.M."/>
            <person name="Smith R.K. Jr."/>
            <person name="Garg J."/>
            <person name="Pearlman R.E."/>
            <person name="Karrer K.M."/>
            <person name="Sun L."/>
            <person name="Manning G."/>
            <person name="Elde N.C."/>
            <person name="Turkewitz A.P."/>
            <person name="Asai D.J."/>
            <person name="Wilkes D.E."/>
            <person name="Wang Y."/>
            <person name="Cai H."/>
            <person name="Collins K."/>
            <person name="Stewart B.A."/>
            <person name="Lee S.R."/>
            <person name="Wilamowska K."/>
            <person name="Weinberg Z."/>
            <person name="Ruzzo W.L."/>
            <person name="Wloga D."/>
            <person name="Gaertig J."/>
            <person name="Frankel J."/>
            <person name="Tsao C.-C."/>
            <person name="Gorovsky M.A."/>
            <person name="Keeling P.J."/>
            <person name="Waller R.F."/>
            <person name="Patron N.J."/>
            <person name="Cherry J.M."/>
            <person name="Stover N.A."/>
            <person name="Krieger C.J."/>
            <person name="del Toro C."/>
            <person name="Ryder H.F."/>
            <person name="Williamson S.C."/>
            <person name="Barbeau R.A."/>
            <person name="Hamilton E.P."/>
            <person name="Orias E."/>
        </authorList>
    </citation>
    <scope>NUCLEOTIDE SEQUENCE [LARGE SCALE GENOMIC DNA]</scope>
    <source>
        <strain evidence="14">SB210</strain>
    </source>
</reference>
<dbReference type="InterPro" id="IPR036525">
    <property type="entry name" value="Tubulin/FtsZ_GTPase_sf"/>
</dbReference>
<comment type="function">
    <text evidence="9">Tubulin is the major constituent of microtubules, a cylinder consisting of laterally associated linear protofilaments composed of alpha- and beta-tubulin heterodimers. Microtubules grow by the addition of GTP-tubulin dimers to the microtubule end, where a stabilizing cap forms. Below the cap, tubulin dimers are in GDP-bound state, owing to GTPase activity of alpha-tubulin.</text>
</comment>
<dbReference type="InterPro" id="IPR017975">
    <property type="entry name" value="Tubulin_CS"/>
</dbReference>
<dbReference type="CDD" id="cd02186">
    <property type="entry name" value="alpha_tubulin"/>
    <property type="match status" value="1"/>
</dbReference>
<evidence type="ECO:0000256" key="10">
    <source>
        <dbReference type="SAM" id="Coils"/>
    </source>
</evidence>
<keyword evidence="14" id="KW-1185">Reference proteome</keyword>
<feature type="domain" description="Tubulin/FtsZ 2-layer sandwich" evidence="12">
    <location>
        <begin position="249"/>
        <end position="391"/>
    </location>
</feature>
<gene>
    <name evidence="13" type="ORF">TTHERM_01054190</name>
</gene>
<dbReference type="PANTHER" id="PTHR11588">
    <property type="entry name" value="TUBULIN"/>
    <property type="match status" value="1"/>
</dbReference>
<evidence type="ECO:0000256" key="8">
    <source>
        <dbReference type="ARBA" id="ARBA00049117"/>
    </source>
</evidence>
<dbReference type="InterPro" id="IPR002452">
    <property type="entry name" value="Alpha_tubulin"/>
</dbReference>
<evidence type="ECO:0000256" key="2">
    <source>
        <dbReference type="ARBA" id="ARBA00022490"/>
    </source>
</evidence>
<evidence type="ECO:0000259" key="11">
    <source>
        <dbReference type="SMART" id="SM00864"/>
    </source>
</evidence>
<dbReference type="AlphaFoldDB" id="Q22CD2"/>
<feature type="domain" description="Tubulin/FtsZ GTPase" evidence="11">
    <location>
        <begin position="46"/>
        <end position="243"/>
    </location>
</feature>
<dbReference type="PROSITE" id="PS00227">
    <property type="entry name" value="TUBULIN"/>
    <property type="match status" value="1"/>
</dbReference>
<keyword evidence="7 9" id="KW-0342">GTP-binding</keyword>
<dbReference type="PRINTS" id="PR01162">
    <property type="entry name" value="ALPHATUBULIN"/>
</dbReference>
<dbReference type="InterPro" id="IPR018316">
    <property type="entry name" value="Tubulin/FtsZ_2-layer-sand-dom"/>
</dbReference>
<keyword evidence="3 9" id="KW-0493">Microtubule</keyword>
<dbReference type="Pfam" id="PF03953">
    <property type="entry name" value="Tubulin_C"/>
    <property type="match status" value="1"/>
</dbReference>
<evidence type="ECO:0000256" key="1">
    <source>
        <dbReference type="ARBA" id="ARBA00009636"/>
    </source>
</evidence>
<keyword evidence="5" id="KW-0378">Hydrolase</keyword>
<dbReference type="eggNOG" id="KOG1376">
    <property type="taxonomic scope" value="Eukaryota"/>
</dbReference>
<dbReference type="GO" id="GO:0016787">
    <property type="term" value="F:hydrolase activity"/>
    <property type="evidence" value="ECO:0007669"/>
    <property type="project" value="UniProtKB-KW"/>
</dbReference>
<evidence type="ECO:0000256" key="7">
    <source>
        <dbReference type="ARBA" id="ARBA00023134"/>
    </source>
</evidence>
<evidence type="ECO:0000313" key="14">
    <source>
        <dbReference type="Proteomes" id="UP000009168"/>
    </source>
</evidence>
<comment type="subunit">
    <text evidence="9">Dimer of alpha and beta chains. A typical microtubule is a hollow water-filled tube with an outer diameter of 25 nm and an inner diameter of 15 nM. Alpha-beta heterodimers associate head-to-tail to form protofilaments running lengthwise along the microtubule wall with the beta-tubulin subunit facing the microtubule plus end conferring a structural polarity. Microtubules usually have 13 protofilaments but different protofilament numbers can be found in some organisms and specialized cells.</text>
</comment>
<dbReference type="InterPro" id="IPR008280">
    <property type="entry name" value="Tub_FtsZ_C"/>
</dbReference>
<evidence type="ECO:0000256" key="9">
    <source>
        <dbReference type="RuleBase" id="RU000352"/>
    </source>
</evidence>
<dbReference type="SUPFAM" id="SSF55307">
    <property type="entry name" value="Tubulin C-terminal domain-like"/>
    <property type="match status" value="1"/>
</dbReference>
<dbReference type="RefSeq" id="XP_001030597.1">
    <property type="nucleotide sequence ID" value="XM_001030597.1"/>
</dbReference>
<dbReference type="Gene3D" id="1.10.287.600">
    <property type="entry name" value="Helix hairpin bin"/>
    <property type="match status" value="1"/>
</dbReference>
<dbReference type="Gene3D" id="3.40.50.1440">
    <property type="entry name" value="Tubulin/FtsZ, GTPase domain"/>
    <property type="match status" value="1"/>
</dbReference>
<dbReference type="GO" id="GO:0005874">
    <property type="term" value="C:microtubule"/>
    <property type="evidence" value="ECO:0007669"/>
    <property type="project" value="UniProtKB-KW"/>
</dbReference>
<keyword evidence="10" id="KW-0175">Coiled coil</keyword>
<evidence type="ECO:0000256" key="5">
    <source>
        <dbReference type="ARBA" id="ARBA00022801"/>
    </source>
</evidence>
<dbReference type="PRINTS" id="PR01161">
    <property type="entry name" value="TUBULIN"/>
</dbReference>
<dbReference type="Proteomes" id="UP000009168">
    <property type="component" value="Unassembled WGS sequence"/>
</dbReference>
<evidence type="ECO:0000256" key="4">
    <source>
        <dbReference type="ARBA" id="ARBA00022741"/>
    </source>
</evidence>
<proteinExistence type="inferred from homology"/>
<comment type="catalytic activity">
    <reaction evidence="8">
        <text>GTP + H2O = GDP + phosphate + H(+)</text>
        <dbReference type="Rhea" id="RHEA:19669"/>
        <dbReference type="ChEBI" id="CHEBI:15377"/>
        <dbReference type="ChEBI" id="CHEBI:15378"/>
        <dbReference type="ChEBI" id="CHEBI:37565"/>
        <dbReference type="ChEBI" id="CHEBI:43474"/>
        <dbReference type="ChEBI" id="CHEBI:58189"/>
    </reaction>
    <physiologicalReaction direction="left-to-right" evidence="8">
        <dbReference type="Rhea" id="RHEA:19670"/>
    </physiologicalReaction>
</comment>
<dbReference type="STRING" id="312017.Q22CD2"/>
<keyword evidence="6" id="KW-0007">Acetylation</keyword>
<dbReference type="GeneID" id="7836340"/>
<dbReference type="KEGG" id="tet:TTHERM_01054190"/>
<evidence type="ECO:0000313" key="13">
    <source>
        <dbReference type="EMBL" id="EAR82934.1"/>
    </source>
</evidence>
<evidence type="ECO:0000256" key="3">
    <source>
        <dbReference type="ARBA" id="ARBA00022701"/>
    </source>
</evidence>
<dbReference type="InterPro" id="IPR000217">
    <property type="entry name" value="Tubulin"/>
</dbReference>
<dbReference type="SMART" id="SM00865">
    <property type="entry name" value="Tubulin_C"/>
    <property type="match status" value="1"/>
</dbReference>
<dbReference type="InParanoid" id="Q22CD2"/>
<dbReference type="Pfam" id="PF00091">
    <property type="entry name" value="Tubulin"/>
    <property type="match status" value="1"/>
</dbReference>
<feature type="coiled-coil region" evidence="10">
    <location>
        <begin position="416"/>
        <end position="443"/>
    </location>
</feature>
<dbReference type="SUPFAM" id="SSF52490">
    <property type="entry name" value="Tubulin nucleotide-binding domain-like"/>
    <property type="match status" value="1"/>
</dbReference>
<dbReference type="InterPro" id="IPR023123">
    <property type="entry name" value="Tubulin_C"/>
</dbReference>